<evidence type="ECO:0000313" key="4">
    <source>
        <dbReference type="Proteomes" id="UP001208692"/>
    </source>
</evidence>
<dbReference type="InterPro" id="IPR006379">
    <property type="entry name" value="HAD-SF_hydro_IIB"/>
</dbReference>
<dbReference type="InterPro" id="IPR023214">
    <property type="entry name" value="HAD_sf"/>
</dbReference>
<dbReference type="GO" id="GO:0016791">
    <property type="term" value="F:phosphatase activity"/>
    <property type="evidence" value="ECO:0007669"/>
    <property type="project" value="TreeGrafter"/>
</dbReference>
<evidence type="ECO:0008006" key="5">
    <source>
        <dbReference type="Google" id="ProtNLM"/>
    </source>
</evidence>
<evidence type="ECO:0000313" key="2">
    <source>
        <dbReference type="EMBL" id="GJM51862.1"/>
    </source>
</evidence>
<dbReference type="Gene3D" id="3.40.50.1000">
    <property type="entry name" value="HAD superfamily/HAD-like"/>
    <property type="match status" value="1"/>
</dbReference>
<name>A0AAV5AVZ0_9FLAO</name>
<dbReference type="AlphaFoldDB" id="A0AAV5AVZ0"/>
<proteinExistence type="predicted"/>
<dbReference type="Gene3D" id="3.30.1240.10">
    <property type="match status" value="1"/>
</dbReference>
<dbReference type="PANTHER" id="PTHR10000">
    <property type="entry name" value="PHOSPHOSERINE PHOSPHATASE"/>
    <property type="match status" value="1"/>
</dbReference>
<dbReference type="EMBL" id="BQKB01000007">
    <property type="protein sequence ID" value="GJM51862.1"/>
    <property type="molecule type" value="Genomic_DNA"/>
</dbReference>
<accession>A0AAV5AVZ0</accession>
<dbReference type="Pfam" id="PF08282">
    <property type="entry name" value="Hydrolase_3"/>
    <property type="match status" value="1"/>
</dbReference>
<dbReference type="PROSITE" id="PS01228">
    <property type="entry name" value="COF_1"/>
    <property type="match status" value="1"/>
</dbReference>
<dbReference type="InterPro" id="IPR036412">
    <property type="entry name" value="HAD-like_sf"/>
</dbReference>
<reference evidence="1 4" key="1">
    <citation type="submission" date="2021-11" db="EMBL/GenBank/DDBJ databases">
        <title>Draft genome sequence of Capnocytophaga sp. strain KC07075 isolated from cat oral cavity.</title>
        <authorList>
            <person name="Suzuki M."/>
            <person name="Imaoka K."/>
            <person name="Kimura M."/>
            <person name="Morikawa S."/>
            <person name="Maeda K."/>
        </authorList>
    </citation>
    <scope>NUCLEOTIDE SEQUENCE</scope>
    <source>
        <strain evidence="1">KC07075</strain>
        <strain evidence="2 4">KC07079</strain>
    </source>
</reference>
<keyword evidence="4" id="KW-1185">Reference proteome</keyword>
<dbReference type="NCBIfam" id="TIGR00099">
    <property type="entry name" value="Cof-subfamily"/>
    <property type="match status" value="1"/>
</dbReference>
<dbReference type="EMBL" id="BQKA01000033">
    <property type="protein sequence ID" value="GJM50709.1"/>
    <property type="molecule type" value="Genomic_DNA"/>
</dbReference>
<gene>
    <name evidence="1" type="ORF">RCZ15_16820</name>
    <name evidence="2" type="ORF">RCZ16_01800</name>
</gene>
<dbReference type="PANTHER" id="PTHR10000:SF8">
    <property type="entry name" value="HAD SUPERFAMILY HYDROLASE-LIKE, TYPE 3"/>
    <property type="match status" value="1"/>
</dbReference>
<comment type="caution">
    <text evidence="1">The sequence shown here is derived from an EMBL/GenBank/DDBJ whole genome shotgun (WGS) entry which is preliminary data.</text>
</comment>
<dbReference type="GO" id="GO:0000287">
    <property type="term" value="F:magnesium ion binding"/>
    <property type="evidence" value="ECO:0007669"/>
    <property type="project" value="TreeGrafter"/>
</dbReference>
<dbReference type="GO" id="GO:0005829">
    <property type="term" value="C:cytosol"/>
    <property type="evidence" value="ECO:0007669"/>
    <property type="project" value="TreeGrafter"/>
</dbReference>
<dbReference type="Proteomes" id="UP001208692">
    <property type="component" value="Unassembled WGS sequence"/>
</dbReference>
<dbReference type="SUPFAM" id="SSF56784">
    <property type="entry name" value="HAD-like"/>
    <property type="match status" value="1"/>
</dbReference>
<organism evidence="1 3">
    <name type="scientific">Capnocytophaga catalasegens</name>
    <dbReference type="NCBI Taxonomy" id="1004260"/>
    <lineage>
        <taxon>Bacteria</taxon>
        <taxon>Pseudomonadati</taxon>
        <taxon>Bacteroidota</taxon>
        <taxon>Flavobacteriia</taxon>
        <taxon>Flavobacteriales</taxon>
        <taxon>Flavobacteriaceae</taxon>
        <taxon>Capnocytophaga</taxon>
    </lineage>
</organism>
<dbReference type="CDD" id="cd07516">
    <property type="entry name" value="HAD_Pase"/>
    <property type="match status" value="1"/>
</dbReference>
<dbReference type="Proteomes" id="UP001207736">
    <property type="component" value="Unassembled WGS sequence"/>
</dbReference>
<sequence>MSIKIIFSDIDGTLLNDERQVSEYTIEQVKKIKNQLPFILVSARMPKQMYYIQERLDILNEPLIAYNGALVKHKQEVLHSVEIPLSIIETLIQYNEQKADNQVHISLYNADDWYAPSYDFWAKREEHNTQTSPEILSNKEVLNKWYNEGKGAHKVMLMGEVSYIEPMFAYLNEKLNTNTHIYRAKETYIEVADIQVSKLTGVKMILDKIYPFSLSEVMAFGDNFNDIEMLKNVGHGVAVANAHTSVKAVCKAITKHHKEEGVADYISTYFKK</sequence>
<evidence type="ECO:0000313" key="3">
    <source>
        <dbReference type="Proteomes" id="UP001207736"/>
    </source>
</evidence>
<dbReference type="InterPro" id="IPR000150">
    <property type="entry name" value="Cof"/>
</dbReference>
<dbReference type="SFLD" id="SFLDS00003">
    <property type="entry name" value="Haloacid_Dehalogenase"/>
    <property type="match status" value="1"/>
</dbReference>
<dbReference type="RefSeq" id="WP_264845465.1">
    <property type="nucleotide sequence ID" value="NZ_BPMA01000012.1"/>
</dbReference>
<evidence type="ECO:0000313" key="1">
    <source>
        <dbReference type="EMBL" id="GJM50709.1"/>
    </source>
</evidence>
<protein>
    <recommendedName>
        <fullName evidence="5">Haloacid dehalogenase</fullName>
    </recommendedName>
</protein>
<dbReference type="SFLD" id="SFLDG01140">
    <property type="entry name" value="C2.B:_Phosphomannomutase_and_P"/>
    <property type="match status" value="1"/>
</dbReference>
<dbReference type="NCBIfam" id="TIGR01484">
    <property type="entry name" value="HAD-SF-IIB"/>
    <property type="match status" value="1"/>
</dbReference>